<proteinExistence type="predicted"/>
<evidence type="ECO:0000313" key="2">
    <source>
        <dbReference type="EMBL" id="RZS59277.1"/>
    </source>
</evidence>
<feature type="transmembrane region" description="Helical" evidence="1">
    <location>
        <begin position="62"/>
        <end position="79"/>
    </location>
</feature>
<protein>
    <submittedName>
        <fullName evidence="2">Uncharacterized protein</fullName>
    </submittedName>
</protein>
<sequence length="205" mass="20516">MTASNRVIALLLLVLAGAVLLALAAVVVTLSGVVPQLSDSVAGQALSDALAGAAATVEAEPLWAVGSGAAALVLAGLLVQSAATRGRGRTPSALVIGSDDDRVTVSADAVGDVLRHGLGASTAVESLEAAAYRVSRRRLRASGFDAPRSGGAALLITATVRSGASPIIARRDVSAAIAVLDGALEREPPVVVHLRATRHRVARAS</sequence>
<name>A0A4Q7LXS8_9MICO</name>
<keyword evidence="1" id="KW-0472">Membrane</keyword>
<evidence type="ECO:0000256" key="1">
    <source>
        <dbReference type="SAM" id="Phobius"/>
    </source>
</evidence>
<keyword evidence="1" id="KW-1133">Transmembrane helix</keyword>
<dbReference type="EMBL" id="SGWW01000001">
    <property type="protein sequence ID" value="RZS59277.1"/>
    <property type="molecule type" value="Genomic_DNA"/>
</dbReference>
<reference evidence="2 3" key="1">
    <citation type="journal article" date="2015" name="Stand. Genomic Sci.">
        <title>Genomic Encyclopedia of Bacterial and Archaeal Type Strains, Phase III: the genomes of soil and plant-associated and newly described type strains.</title>
        <authorList>
            <person name="Whitman W.B."/>
            <person name="Woyke T."/>
            <person name="Klenk H.P."/>
            <person name="Zhou Y."/>
            <person name="Lilburn T.G."/>
            <person name="Beck B.J."/>
            <person name="De Vos P."/>
            <person name="Vandamme P."/>
            <person name="Eisen J.A."/>
            <person name="Garrity G."/>
            <person name="Hugenholtz P."/>
            <person name="Kyrpides N.C."/>
        </authorList>
    </citation>
    <scope>NUCLEOTIDE SEQUENCE [LARGE SCALE GENOMIC DNA]</scope>
    <source>
        <strain evidence="2 3">CV2</strain>
    </source>
</reference>
<evidence type="ECO:0000313" key="3">
    <source>
        <dbReference type="Proteomes" id="UP000293519"/>
    </source>
</evidence>
<accession>A0A4Q7LXS8</accession>
<dbReference type="Proteomes" id="UP000293519">
    <property type="component" value="Unassembled WGS sequence"/>
</dbReference>
<comment type="caution">
    <text evidence="2">The sequence shown here is derived from an EMBL/GenBank/DDBJ whole genome shotgun (WGS) entry which is preliminary data.</text>
</comment>
<organism evidence="2 3">
    <name type="scientific">Microcella putealis</name>
    <dbReference type="NCBI Taxonomy" id="337005"/>
    <lineage>
        <taxon>Bacteria</taxon>
        <taxon>Bacillati</taxon>
        <taxon>Actinomycetota</taxon>
        <taxon>Actinomycetes</taxon>
        <taxon>Micrococcales</taxon>
        <taxon>Microbacteriaceae</taxon>
        <taxon>Microcella</taxon>
    </lineage>
</organism>
<dbReference type="RefSeq" id="WP_130484377.1">
    <property type="nucleotide sequence ID" value="NZ_SGWW01000001.1"/>
</dbReference>
<keyword evidence="3" id="KW-1185">Reference proteome</keyword>
<gene>
    <name evidence="2" type="ORF">EV141_0497</name>
</gene>
<dbReference type="AlphaFoldDB" id="A0A4Q7LXS8"/>
<keyword evidence="1" id="KW-0812">Transmembrane</keyword>